<evidence type="ECO:0000259" key="12">
    <source>
        <dbReference type="Pfam" id="PF07219"/>
    </source>
</evidence>
<dbReference type="KEGG" id="bgm:CAL15_09885"/>
<evidence type="ECO:0000256" key="9">
    <source>
        <dbReference type="ARBA" id="ARBA00023244"/>
    </source>
</evidence>
<evidence type="ECO:0000256" key="5">
    <source>
        <dbReference type="ARBA" id="ARBA00022519"/>
    </source>
</evidence>
<dbReference type="Proteomes" id="UP000194161">
    <property type="component" value="Chromosome"/>
</dbReference>
<feature type="region of interest" description="Disordered" evidence="10">
    <location>
        <begin position="497"/>
        <end position="560"/>
    </location>
</feature>
<dbReference type="GO" id="GO:0005886">
    <property type="term" value="C:plasma membrane"/>
    <property type="evidence" value="ECO:0007669"/>
    <property type="project" value="UniProtKB-SubCell"/>
</dbReference>
<keyword evidence="6 11" id="KW-0812">Transmembrane</keyword>
<dbReference type="STRING" id="463040.CAL15_09885"/>
<proteinExistence type="predicted"/>
<feature type="compositionally biased region" description="Low complexity" evidence="10">
    <location>
        <begin position="504"/>
        <end position="518"/>
    </location>
</feature>
<comment type="function">
    <text evidence="1">Involved in a late step of protoheme IX synthesis.</text>
</comment>
<reference evidence="13 14" key="1">
    <citation type="submission" date="2017-05" db="EMBL/GenBank/DDBJ databases">
        <title>Complete and WGS of Bordetella genogroups.</title>
        <authorList>
            <person name="Spilker T."/>
            <person name="LiPuma J."/>
        </authorList>
    </citation>
    <scope>NUCLEOTIDE SEQUENCE [LARGE SCALE GENOMIC DNA]</scope>
    <source>
        <strain evidence="13 14">AU7206</strain>
    </source>
</reference>
<dbReference type="UniPathway" id="UPA00252"/>
<evidence type="ECO:0000256" key="7">
    <source>
        <dbReference type="ARBA" id="ARBA00022989"/>
    </source>
</evidence>
<keyword evidence="14" id="KW-1185">Reference proteome</keyword>
<evidence type="ECO:0000256" key="4">
    <source>
        <dbReference type="ARBA" id="ARBA00022475"/>
    </source>
</evidence>
<dbReference type="NCBIfam" id="TIGR00540">
    <property type="entry name" value="TPR_hemY_coli"/>
    <property type="match status" value="1"/>
</dbReference>
<gene>
    <name evidence="13" type="ORF">CAL15_09885</name>
</gene>
<evidence type="ECO:0000256" key="1">
    <source>
        <dbReference type="ARBA" id="ARBA00002962"/>
    </source>
</evidence>
<keyword evidence="8 11" id="KW-0472">Membrane</keyword>
<dbReference type="GO" id="GO:0006779">
    <property type="term" value="P:porphyrin-containing compound biosynthetic process"/>
    <property type="evidence" value="ECO:0007669"/>
    <property type="project" value="UniProtKB-KW"/>
</dbReference>
<evidence type="ECO:0000256" key="11">
    <source>
        <dbReference type="SAM" id="Phobius"/>
    </source>
</evidence>
<name>A0A1W6ZBE0_9BORD</name>
<keyword evidence="4" id="KW-1003">Cell membrane</keyword>
<keyword evidence="7 11" id="KW-1133">Transmembrane helix</keyword>
<comment type="pathway">
    <text evidence="3">Porphyrin-containing compound metabolism; protoheme biosynthesis.</text>
</comment>
<organism evidence="13 14">
    <name type="scientific">Bordetella genomosp. 13</name>
    <dbReference type="NCBI Taxonomy" id="463040"/>
    <lineage>
        <taxon>Bacteria</taxon>
        <taxon>Pseudomonadati</taxon>
        <taxon>Pseudomonadota</taxon>
        <taxon>Betaproteobacteria</taxon>
        <taxon>Burkholderiales</taxon>
        <taxon>Alcaligenaceae</taxon>
        <taxon>Bordetella</taxon>
    </lineage>
</organism>
<sequence>MRTWLWTLLLAVVAVALAVMLRQHSGNVLLLIWPWRIEVSLTLAVLLLLALFVALYVVLRLLSWLLAIPDRVRAWRGRRAQARDHELLERGWIGMLEGRFAHAEKDLTRLFGQSKVRSRRVLAALAAARSAHGLGEFARRDRMIDAAREQAGDDPGLLEATATVAADMLLDQGRPQQALDTLAPLQDGGARHLHTSRLLLRAETALEHHERVFTLARGLLRRNALAKDEGAQLIDHAGAARLRAGMAGDGWRVIWKDLKPEERQLPNIALAGAAAFESAGEGTEAARILEAAIADRFNPALVAAYARCDAEQVPRRLAKAETWLQQRPTDAHLLTALGVLCLNGQLWGQAERYLQRSLARRNDAQCHALLGSLYDRLDRPVDAVRHWRLATAAHQALPVLATDGALPAADMGADPHHVDGEGEYAALLSDEQAPAAAPVSEPMPEQAPVVDYVLDPDARGARERPVPADAPAAVPSRSAVDIEDYFDSAPIPPSALEAPVSSYPAPAGAADSGRAAAPTPAPATAPSPAGAAAVPPAAPRPDVPAQPDTRNPHSPTDNKG</sequence>
<dbReference type="RefSeq" id="WP_086078438.1">
    <property type="nucleotide sequence ID" value="NZ_CP021111.1"/>
</dbReference>
<dbReference type="InterPro" id="IPR010817">
    <property type="entry name" value="HemY_N"/>
</dbReference>
<evidence type="ECO:0000313" key="13">
    <source>
        <dbReference type="EMBL" id="ARP94671.1"/>
    </source>
</evidence>
<keyword evidence="5" id="KW-0997">Cell inner membrane</keyword>
<dbReference type="AlphaFoldDB" id="A0A1W6ZBE0"/>
<dbReference type="InterPro" id="IPR011990">
    <property type="entry name" value="TPR-like_helical_dom_sf"/>
</dbReference>
<evidence type="ECO:0000313" key="14">
    <source>
        <dbReference type="Proteomes" id="UP000194161"/>
    </source>
</evidence>
<feature type="compositionally biased region" description="Low complexity" evidence="10">
    <location>
        <begin position="526"/>
        <end position="535"/>
    </location>
</feature>
<dbReference type="InterPro" id="IPR005254">
    <property type="entry name" value="Heme_biosyn_assoc_TPR_pro"/>
</dbReference>
<evidence type="ECO:0000256" key="3">
    <source>
        <dbReference type="ARBA" id="ARBA00004744"/>
    </source>
</evidence>
<feature type="transmembrane region" description="Helical" evidence="11">
    <location>
        <begin position="42"/>
        <end position="68"/>
    </location>
</feature>
<dbReference type="EMBL" id="CP021111">
    <property type="protein sequence ID" value="ARP94671.1"/>
    <property type="molecule type" value="Genomic_DNA"/>
</dbReference>
<protein>
    <submittedName>
        <fullName evidence="13">Protoheme IX synthesis protein</fullName>
    </submittedName>
</protein>
<dbReference type="GO" id="GO:0042168">
    <property type="term" value="P:heme metabolic process"/>
    <property type="evidence" value="ECO:0007669"/>
    <property type="project" value="InterPro"/>
</dbReference>
<evidence type="ECO:0000256" key="6">
    <source>
        <dbReference type="ARBA" id="ARBA00022692"/>
    </source>
</evidence>
<evidence type="ECO:0000256" key="8">
    <source>
        <dbReference type="ARBA" id="ARBA00023136"/>
    </source>
</evidence>
<evidence type="ECO:0000256" key="2">
    <source>
        <dbReference type="ARBA" id="ARBA00004429"/>
    </source>
</evidence>
<comment type="subcellular location">
    <subcellularLocation>
        <location evidence="2">Cell inner membrane</location>
        <topology evidence="2">Multi-pass membrane protein</topology>
    </subcellularLocation>
</comment>
<dbReference type="Pfam" id="PF07219">
    <property type="entry name" value="HemY_N"/>
    <property type="match status" value="1"/>
</dbReference>
<keyword evidence="9" id="KW-0627">Porphyrin biosynthesis</keyword>
<feature type="domain" description="HemY N-terminal" evidence="12">
    <location>
        <begin position="26"/>
        <end position="134"/>
    </location>
</feature>
<dbReference type="Gene3D" id="1.25.40.10">
    <property type="entry name" value="Tetratricopeptide repeat domain"/>
    <property type="match status" value="1"/>
</dbReference>
<accession>A0A1W6ZBE0</accession>
<dbReference type="OrthoDB" id="7053339at2"/>
<dbReference type="SUPFAM" id="SSF48452">
    <property type="entry name" value="TPR-like"/>
    <property type="match status" value="1"/>
</dbReference>
<evidence type="ECO:0000256" key="10">
    <source>
        <dbReference type="SAM" id="MobiDB-lite"/>
    </source>
</evidence>